<feature type="transmembrane region" description="Helical" evidence="1">
    <location>
        <begin position="54"/>
        <end position="78"/>
    </location>
</feature>
<proteinExistence type="predicted"/>
<feature type="transmembrane region" description="Helical" evidence="1">
    <location>
        <begin position="147"/>
        <end position="168"/>
    </location>
</feature>
<dbReference type="EMBL" id="CAACYD010000005">
    <property type="protein sequence ID" value="VFA82739.1"/>
    <property type="molecule type" value="Genomic_DNA"/>
</dbReference>
<evidence type="ECO:0008006" key="4">
    <source>
        <dbReference type="Google" id="ProtNLM"/>
    </source>
</evidence>
<name>A0ABD7V085_9ACTN</name>
<dbReference type="Proteomes" id="UP000360750">
    <property type="component" value="Unassembled WGS sequence"/>
</dbReference>
<dbReference type="InterPro" id="IPR021213">
    <property type="entry name" value="DUF2567"/>
</dbReference>
<keyword evidence="1" id="KW-0472">Membrane</keyword>
<reference evidence="2 3" key="1">
    <citation type="submission" date="2019-02" db="EMBL/GenBank/DDBJ databases">
        <authorList>
            <consortium name="Pathogen Informatics"/>
        </authorList>
    </citation>
    <scope>NUCLEOTIDE SEQUENCE [LARGE SCALE GENOMIC DNA]</scope>
    <source>
        <strain evidence="2 3">3012STDY6756503</strain>
    </source>
</reference>
<accession>A0ABD7V085</accession>
<organism evidence="2 3">
    <name type="scientific">Gordonia paraffinivorans</name>
    <dbReference type="NCBI Taxonomy" id="175628"/>
    <lineage>
        <taxon>Bacteria</taxon>
        <taxon>Bacillati</taxon>
        <taxon>Actinomycetota</taxon>
        <taxon>Actinomycetes</taxon>
        <taxon>Mycobacteriales</taxon>
        <taxon>Gordoniaceae</taxon>
        <taxon>Gordonia</taxon>
    </lineage>
</organism>
<evidence type="ECO:0000313" key="3">
    <source>
        <dbReference type="Proteomes" id="UP000360750"/>
    </source>
</evidence>
<evidence type="ECO:0000313" key="2">
    <source>
        <dbReference type="EMBL" id="VFA82739.1"/>
    </source>
</evidence>
<protein>
    <recommendedName>
        <fullName evidence="4">DUF2567 domain-containing protein</fullName>
    </recommendedName>
</protein>
<dbReference type="GeneID" id="60749237"/>
<feature type="transmembrane region" description="Helical" evidence="1">
    <location>
        <begin position="85"/>
        <end position="103"/>
    </location>
</feature>
<sequence>MTPRVERPVSVLVAMTVAVVLMGAIAGMVWGVLTPPTTGVVVRGLTPELVTTDFGGVAAFALTMFGYGAAAALIVWIAVRAWRGVVGFLVPVLGTVAGSAVAAETGMWLAGMRFDDDVTALPVSSVYEVAPELWLEGGTSAGYSSPWILLICAPFAFAIVYLVCVLSARTADLGVGDLPDDPFAEPAGAELTSGDAASRTRL</sequence>
<dbReference type="Pfam" id="PF10821">
    <property type="entry name" value="DUF2567"/>
    <property type="match status" value="1"/>
</dbReference>
<dbReference type="AlphaFoldDB" id="A0ABD7V085"/>
<dbReference type="RefSeq" id="WP_131733701.1">
    <property type="nucleotide sequence ID" value="NZ_CAACYD010000005.1"/>
</dbReference>
<keyword evidence="1" id="KW-0812">Transmembrane</keyword>
<feature type="transmembrane region" description="Helical" evidence="1">
    <location>
        <begin position="12"/>
        <end position="34"/>
    </location>
</feature>
<gene>
    <name evidence="2" type="ORF">NCTC8139_01205</name>
</gene>
<keyword evidence="1" id="KW-1133">Transmembrane helix</keyword>
<comment type="caution">
    <text evidence="2">The sequence shown here is derived from an EMBL/GenBank/DDBJ whole genome shotgun (WGS) entry which is preliminary data.</text>
</comment>
<evidence type="ECO:0000256" key="1">
    <source>
        <dbReference type="SAM" id="Phobius"/>
    </source>
</evidence>